<dbReference type="InterPro" id="IPR032675">
    <property type="entry name" value="LRR_dom_sf"/>
</dbReference>
<dbReference type="Pfam" id="PF00560">
    <property type="entry name" value="LRR_1"/>
    <property type="match status" value="2"/>
</dbReference>
<dbReference type="PROSITE" id="PS51450">
    <property type="entry name" value="LRR"/>
    <property type="match status" value="2"/>
</dbReference>
<dbReference type="InterPro" id="IPR050647">
    <property type="entry name" value="Plant_LRR-RLKs"/>
</dbReference>
<dbReference type="Pfam" id="PF12799">
    <property type="entry name" value="LRR_4"/>
    <property type="match status" value="1"/>
</dbReference>
<organism evidence="3 4">
    <name type="scientific">Gonapodya prolifera (strain JEL478)</name>
    <name type="common">Monoblepharis prolifera</name>
    <dbReference type="NCBI Taxonomy" id="1344416"/>
    <lineage>
        <taxon>Eukaryota</taxon>
        <taxon>Fungi</taxon>
        <taxon>Fungi incertae sedis</taxon>
        <taxon>Chytridiomycota</taxon>
        <taxon>Chytridiomycota incertae sedis</taxon>
        <taxon>Monoblepharidomycetes</taxon>
        <taxon>Monoblepharidales</taxon>
        <taxon>Gonapodyaceae</taxon>
        <taxon>Gonapodya</taxon>
    </lineage>
</organism>
<sequence>MSFKGFRDDPSSINTMPKIRYLDLSHNQLTAIPPLSNFSQLTTLWLTDNFLSGTIPPHSSLTQLQELFLFNNTLSGPIPPSVAFLSNLRVLVLSNNRLTGQLPSLSNLTLLQDFYVDSEISFPDTNLQHNIQSRRIQRLRLNLKRGRCCRGCCSGRCHPCCLCLCGMASGPTPTICRPSSKRRPTTNGETSTHN</sequence>
<dbReference type="Proteomes" id="UP000070544">
    <property type="component" value="Unassembled WGS sequence"/>
</dbReference>
<keyword evidence="1" id="KW-0433">Leucine-rich repeat</keyword>
<dbReference type="InterPro" id="IPR001611">
    <property type="entry name" value="Leu-rich_rpt"/>
</dbReference>
<evidence type="ECO:0000313" key="3">
    <source>
        <dbReference type="EMBL" id="KXS20535.1"/>
    </source>
</evidence>
<dbReference type="SUPFAM" id="SSF52058">
    <property type="entry name" value="L domain-like"/>
    <property type="match status" value="1"/>
</dbReference>
<dbReference type="PANTHER" id="PTHR48056">
    <property type="entry name" value="LRR RECEPTOR-LIKE SERINE/THREONINE-PROTEIN KINASE-RELATED"/>
    <property type="match status" value="1"/>
</dbReference>
<protein>
    <submittedName>
        <fullName evidence="3">L domain-like protein</fullName>
    </submittedName>
</protein>
<dbReference type="AlphaFoldDB" id="A0A139AVN3"/>
<evidence type="ECO:0000256" key="2">
    <source>
        <dbReference type="ARBA" id="ARBA00022737"/>
    </source>
</evidence>
<dbReference type="STRING" id="1344416.A0A139AVN3"/>
<evidence type="ECO:0000256" key="1">
    <source>
        <dbReference type="ARBA" id="ARBA00022614"/>
    </source>
</evidence>
<dbReference type="FunFam" id="3.80.10.10:FF:000041">
    <property type="entry name" value="LRR receptor-like serine/threonine-protein kinase ERECTA"/>
    <property type="match status" value="1"/>
</dbReference>
<dbReference type="PRINTS" id="PR00019">
    <property type="entry name" value="LEURICHRPT"/>
</dbReference>
<dbReference type="OrthoDB" id="1394818at2759"/>
<dbReference type="Gene3D" id="3.80.10.10">
    <property type="entry name" value="Ribonuclease Inhibitor"/>
    <property type="match status" value="1"/>
</dbReference>
<reference evidence="3 4" key="1">
    <citation type="journal article" date="2015" name="Genome Biol. Evol.">
        <title>Phylogenomic analyses indicate that early fungi evolved digesting cell walls of algal ancestors of land plants.</title>
        <authorList>
            <person name="Chang Y."/>
            <person name="Wang S."/>
            <person name="Sekimoto S."/>
            <person name="Aerts A.L."/>
            <person name="Choi C."/>
            <person name="Clum A."/>
            <person name="LaButti K.M."/>
            <person name="Lindquist E.A."/>
            <person name="Yee Ngan C."/>
            <person name="Ohm R.A."/>
            <person name="Salamov A.A."/>
            <person name="Grigoriev I.V."/>
            <person name="Spatafora J.W."/>
            <person name="Berbee M.L."/>
        </authorList>
    </citation>
    <scope>NUCLEOTIDE SEQUENCE [LARGE SCALE GENOMIC DNA]</scope>
    <source>
        <strain evidence="3 4">JEL478</strain>
    </source>
</reference>
<dbReference type="InterPro" id="IPR025875">
    <property type="entry name" value="Leu-rich_rpt_4"/>
</dbReference>
<gene>
    <name evidence="3" type="ORF">M427DRAFT_377704</name>
</gene>
<evidence type="ECO:0000313" key="4">
    <source>
        <dbReference type="Proteomes" id="UP000070544"/>
    </source>
</evidence>
<proteinExistence type="predicted"/>
<keyword evidence="2" id="KW-0677">Repeat</keyword>
<dbReference type="SMART" id="SM00369">
    <property type="entry name" value="LRR_TYP"/>
    <property type="match status" value="2"/>
</dbReference>
<keyword evidence="4" id="KW-1185">Reference proteome</keyword>
<accession>A0A139AVN3</accession>
<dbReference type="InterPro" id="IPR003591">
    <property type="entry name" value="Leu-rich_rpt_typical-subtyp"/>
</dbReference>
<name>A0A139AVN3_GONPJ</name>
<dbReference type="EMBL" id="KQ965735">
    <property type="protein sequence ID" value="KXS20535.1"/>
    <property type="molecule type" value="Genomic_DNA"/>
</dbReference>